<evidence type="ECO:0000256" key="2">
    <source>
        <dbReference type="ARBA" id="ARBA00023315"/>
    </source>
</evidence>
<dbReference type="Pfam" id="PF00583">
    <property type="entry name" value="Acetyltransf_1"/>
    <property type="match status" value="1"/>
</dbReference>
<dbReference type="Proteomes" id="UP000776276">
    <property type="component" value="Unassembled WGS sequence"/>
</dbReference>
<accession>A0ABS6BE05</accession>
<dbReference type="InterPro" id="IPR050832">
    <property type="entry name" value="Bact_Acetyltransf"/>
</dbReference>
<dbReference type="EMBL" id="JAHKRT010000001">
    <property type="protein sequence ID" value="MBU3076543.1"/>
    <property type="molecule type" value="Genomic_DNA"/>
</dbReference>
<dbReference type="InterPro" id="IPR000182">
    <property type="entry name" value="GNAT_dom"/>
</dbReference>
<dbReference type="PANTHER" id="PTHR43877">
    <property type="entry name" value="AMINOALKYLPHOSPHONATE N-ACETYLTRANSFERASE-RELATED-RELATED"/>
    <property type="match status" value="1"/>
</dbReference>
<proteinExistence type="predicted"/>
<keyword evidence="2" id="KW-0012">Acyltransferase</keyword>
<organism evidence="4 5">
    <name type="scientific">Sphingomonas quercus</name>
    <dbReference type="NCBI Taxonomy" id="2842451"/>
    <lineage>
        <taxon>Bacteria</taxon>
        <taxon>Pseudomonadati</taxon>
        <taxon>Pseudomonadota</taxon>
        <taxon>Alphaproteobacteria</taxon>
        <taxon>Sphingomonadales</taxon>
        <taxon>Sphingomonadaceae</taxon>
        <taxon>Sphingomonas</taxon>
    </lineage>
</organism>
<feature type="domain" description="N-acetyltransferase" evidence="3">
    <location>
        <begin position="1"/>
        <end position="148"/>
    </location>
</feature>
<evidence type="ECO:0000313" key="5">
    <source>
        <dbReference type="Proteomes" id="UP000776276"/>
    </source>
</evidence>
<reference evidence="4 5" key="1">
    <citation type="submission" date="2021-06" db="EMBL/GenBank/DDBJ databases">
        <title>Sphingomonas sp. XMGL2, whole genome shotgun sequencing project.</title>
        <authorList>
            <person name="Zhao G."/>
            <person name="Shen L."/>
        </authorList>
    </citation>
    <scope>NUCLEOTIDE SEQUENCE [LARGE SCALE GENOMIC DNA]</scope>
    <source>
        <strain evidence="4 5">XMGL2</strain>
    </source>
</reference>
<evidence type="ECO:0000313" key="4">
    <source>
        <dbReference type="EMBL" id="MBU3076543.1"/>
    </source>
</evidence>
<dbReference type="CDD" id="cd04301">
    <property type="entry name" value="NAT_SF"/>
    <property type="match status" value="1"/>
</dbReference>
<comment type="caution">
    <text evidence="4">The sequence shown here is derived from an EMBL/GenBank/DDBJ whole genome shotgun (WGS) entry which is preliminary data.</text>
</comment>
<name>A0ABS6BE05_9SPHN</name>
<evidence type="ECO:0000259" key="3">
    <source>
        <dbReference type="PROSITE" id="PS51186"/>
    </source>
</evidence>
<keyword evidence="5" id="KW-1185">Reference proteome</keyword>
<gene>
    <name evidence="4" type="ORF">KOF26_01585</name>
</gene>
<sequence>MEGGFGIPYPPEDVAVWAPKTFGADVFAARIAGPDTRVWIGETADGVARGYAVAGPCQLPHPEASTEDGELRMLYVARAAQGTGLGARLFDAAIGWLERSGPRRLWLGVWSGNDKAQHFYAARGFATVGAYQYAVGNWRDDEFIMRRG</sequence>
<dbReference type="PROSITE" id="PS51186">
    <property type="entry name" value="GNAT"/>
    <property type="match status" value="1"/>
</dbReference>
<keyword evidence="1" id="KW-0808">Transferase</keyword>
<protein>
    <submittedName>
        <fullName evidence="4">GNAT family N-acetyltransferase</fullName>
    </submittedName>
</protein>
<evidence type="ECO:0000256" key="1">
    <source>
        <dbReference type="ARBA" id="ARBA00022679"/>
    </source>
</evidence>